<dbReference type="GO" id="GO:0046872">
    <property type="term" value="F:metal ion binding"/>
    <property type="evidence" value="ECO:0007669"/>
    <property type="project" value="UniProtKB-KW"/>
</dbReference>
<dbReference type="Pfam" id="PF00481">
    <property type="entry name" value="PP2C"/>
    <property type="match status" value="1"/>
</dbReference>
<evidence type="ECO:0000259" key="10">
    <source>
        <dbReference type="PROSITE" id="PS51746"/>
    </source>
</evidence>
<feature type="compositionally biased region" description="Polar residues" evidence="9">
    <location>
        <begin position="511"/>
        <end position="528"/>
    </location>
</feature>
<feature type="compositionally biased region" description="Polar residues" evidence="9">
    <location>
        <begin position="106"/>
        <end position="119"/>
    </location>
</feature>
<evidence type="ECO:0000256" key="2">
    <source>
        <dbReference type="ARBA" id="ARBA00006702"/>
    </source>
</evidence>
<dbReference type="GO" id="GO:0004722">
    <property type="term" value="F:protein serine/threonine phosphatase activity"/>
    <property type="evidence" value="ECO:0007669"/>
    <property type="project" value="UniProtKB-EC"/>
</dbReference>
<dbReference type="PANTHER" id="PTHR13832:SF803">
    <property type="entry name" value="PROTEIN PHOSPHATASE 1G"/>
    <property type="match status" value="1"/>
</dbReference>
<dbReference type="PROSITE" id="PS51746">
    <property type="entry name" value="PPM_2"/>
    <property type="match status" value="1"/>
</dbReference>
<organism evidence="11">
    <name type="scientific">Chlamydomonas leiostraca</name>
    <dbReference type="NCBI Taxonomy" id="1034604"/>
    <lineage>
        <taxon>Eukaryota</taxon>
        <taxon>Viridiplantae</taxon>
        <taxon>Chlorophyta</taxon>
        <taxon>core chlorophytes</taxon>
        <taxon>Chlorophyceae</taxon>
        <taxon>CS clade</taxon>
        <taxon>Chlamydomonadales</taxon>
        <taxon>Chlamydomonadaceae</taxon>
        <taxon>Chlamydomonas</taxon>
    </lineage>
</organism>
<proteinExistence type="inferred from homology"/>
<evidence type="ECO:0000256" key="6">
    <source>
        <dbReference type="ARBA" id="ARBA00022842"/>
    </source>
</evidence>
<feature type="compositionally biased region" description="Basic residues" evidence="9">
    <location>
        <begin position="428"/>
        <end position="449"/>
    </location>
</feature>
<keyword evidence="5" id="KW-0378">Hydrolase</keyword>
<evidence type="ECO:0000256" key="3">
    <source>
        <dbReference type="ARBA" id="ARBA00013081"/>
    </source>
</evidence>
<keyword evidence="7" id="KW-0904">Protein phosphatase</keyword>
<keyword evidence="4" id="KW-0479">Metal-binding</keyword>
<gene>
    <name evidence="11" type="ORF">CLEI1391_LOCUS5775</name>
</gene>
<dbReference type="SMART" id="SM00332">
    <property type="entry name" value="PP2Cc"/>
    <property type="match status" value="1"/>
</dbReference>
<comment type="similarity">
    <text evidence="2">Belongs to the PP2C family.</text>
</comment>
<reference evidence="11" key="1">
    <citation type="submission" date="2021-01" db="EMBL/GenBank/DDBJ databases">
        <authorList>
            <person name="Corre E."/>
            <person name="Pelletier E."/>
            <person name="Niang G."/>
            <person name="Scheremetjew M."/>
            <person name="Finn R."/>
            <person name="Kale V."/>
            <person name="Holt S."/>
            <person name="Cochrane G."/>
            <person name="Meng A."/>
            <person name="Brown T."/>
            <person name="Cohen L."/>
        </authorList>
    </citation>
    <scope>NUCLEOTIDE SEQUENCE</scope>
    <source>
        <strain evidence="11">SAG 11-49</strain>
    </source>
</reference>
<evidence type="ECO:0000256" key="9">
    <source>
        <dbReference type="SAM" id="MobiDB-lite"/>
    </source>
</evidence>
<evidence type="ECO:0000256" key="8">
    <source>
        <dbReference type="ARBA" id="ARBA00023211"/>
    </source>
</evidence>
<evidence type="ECO:0000256" key="7">
    <source>
        <dbReference type="ARBA" id="ARBA00022912"/>
    </source>
</evidence>
<evidence type="ECO:0000256" key="4">
    <source>
        <dbReference type="ARBA" id="ARBA00022723"/>
    </source>
</evidence>
<feature type="compositionally biased region" description="Low complexity" evidence="9">
    <location>
        <begin position="580"/>
        <end position="600"/>
    </location>
</feature>
<protein>
    <recommendedName>
        <fullName evidence="3">protein-serine/threonine phosphatase</fullName>
        <ecNumber evidence="3">3.1.3.16</ecNumber>
    </recommendedName>
</protein>
<evidence type="ECO:0000256" key="5">
    <source>
        <dbReference type="ARBA" id="ARBA00022801"/>
    </source>
</evidence>
<dbReference type="CDD" id="cd00143">
    <property type="entry name" value="PP2Cc"/>
    <property type="match status" value="1"/>
</dbReference>
<dbReference type="InterPro" id="IPR015655">
    <property type="entry name" value="PP2C"/>
</dbReference>
<feature type="compositionally biased region" description="Polar residues" evidence="9">
    <location>
        <begin position="62"/>
        <end position="73"/>
    </location>
</feature>
<dbReference type="AlphaFoldDB" id="A0A7S0RCL6"/>
<sequence length="920" mass="95777">MDIVPVGPATKDREEEEECQAKAQQQHASSYAVFHFLKSLNTPVRHFNTFVSLLGGLLSLGKTSPETSKQLTSGEHEEDEDLRSAHSECGPSQAPLGLPPPGPRAKSSSSFPRLGQPNSHGPLLLLPGPEAVHQHNEHRHFHRSSAPEALPPVEESKPLSEADAQLGPHGVPRPKRLGNGSSFSCSSMPELDHDMDTPDAVSANGLPTVRGRPQPYALCWYEHQHADIPHHARDFEPAAPSTAEGVQAQVESIDSQAAEPTTAVNGSHPAVIHQLPTTDSSSAPATVQAAATPAAVPVATTQAAAAHATGPPVQHRHFVPQRMAMGVATEVGQRNSMEDFAFAVPLQAHGHMGPMHRAEHGHHQRHGRFTHAVCFGVFDGHGGAEVAASLAESVPNGLQGGAEHIAQHGPQHVGAILAEQERRLKHGLHRHHHHHPHHRVHTHHNRSLRSHSQAHTSAHAHHHHTKSHSPASRSRSPGRKKEHVVSTPQAAVAMAAAAAAHMQALEMSKGNRASTPARSSRLSTSPRGASSLAGYAHHSTHPPAGHSVSSGFGREGPDGGAPGSGTPANPGSPDLQPHRSSSLETEASSSCCSSATGATSRQRPHTLEVGPDGQPLGGTGGNGSSAAPTPTSPWCEPGPSSLSDTAGCLSDGGVSTMDGAASQYDGRDPGSTALVAAIIDGAMHVANVGDCRLILAELGADGKVGARRITVDHSPMHHPGEAERLKTLGVPVSADGYVGDFGDGGLLQVSRSIGDFKSKMQLSSQVAGEEVILSEPELHTVTLGPGSLFAVAVSDGVTCALSDEDIVSQVCRYLNEPVAPKGAAPGAVRHKNSPQYAAEELVRFAVDSKGSPDNASAVVVSFTVEPPPEQRRPRMFTPRSTNSMTAVQGLNSPAGSTGSMAVAALASAAAALATVTPVQN</sequence>
<dbReference type="EC" id="3.1.3.16" evidence="3"/>
<feature type="region of interest" description="Disordered" evidence="9">
    <location>
        <begin position="428"/>
        <end position="489"/>
    </location>
</feature>
<comment type="cofactor">
    <cofactor evidence="1">
        <name>Mn(2+)</name>
        <dbReference type="ChEBI" id="CHEBI:29035"/>
    </cofactor>
</comment>
<feature type="compositionally biased region" description="Basic residues" evidence="9">
    <location>
        <begin position="458"/>
        <end position="467"/>
    </location>
</feature>
<name>A0A7S0RCL6_9CHLO</name>
<accession>A0A7S0RCL6</accession>
<feature type="domain" description="PPM-type phosphatase" evidence="10">
    <location>
        <begin position="324"/>
        <end position="862"/>
    </location>
</feature>
<dbReference type="InterPro" id="IPR036457">
    <property type="entry name" value="PPM-type-like_dom_sf"/>
</dbReference>
<dbReference type="PANTHER" id="PTHR13832">
    <property type="entry name" value="PROTEIN PHOSPHATASE 2C"/>
    <property type="match status" value="1"/>
</dbReference>
<keyword evidence="8" id="KW-0464">Manganese</keyword>
<feature type="region of interest" description="Disordered" evidence="9">
    <location>
        <begin position="59"/>
        <end position="208"/>
    </location>
</feature>
<feature type="region of interest" description="Disordered" evidence="9">
    <location>
        <begin position="507"/>
        <end position="650"/>
    </location>
</feature>
<dbReference type="Gene3D" id="3.60.40.10">
    <property type="entry name" value="PPM-type phosphatase domain"/>
    <property type="match status" value="2"/>
</dbReference>
<evidence type="ECO:0000256" key="1">
    <source>
        <dbReference type="ARBA" id="ARBA00001936"/>
    </source>
</evidence>
<dbReference type="InterPro" id="IPR001932">
    <property type="entry name" value="PPM-type_phosphatase-like_dom"/>
</dbReference>
<keyword evidence="6" id="KW-0460">Magnesium</keyword>
<dbReference type="SUPFAM" id="SSF81606">
    <property type="entry name" value="PP2C-like"/>
    <property type="match status" value="1"/>
</dbReference>
<dbReference type="EMBL" id="HBFB01010141">
    <property type="protein sequence ID" value="CAD8673361.1"/>
    <property type="molecule type" value="Transcribed_RNA"/>
</dbReference>
<evidence type="ECO:0000313" key="11">
    <source>
        <dbReference type="EMBL" id="CAD8673361.1"/>
    </source>
</evidence>